<feature type="transmembrane region" description="Helical" evidence="11">
    <location>
        <begin position="25"/>
        <end position="43"/>
    </location>
</feature>
<evidence type="ECO:0000256" key="6">
    <source>
        <dbReference type="ARBA" id="ARBA00022692"/>
    </source>
</evidence>
<evidence type="ECO:0000313" key="15">
    <source>
        <dbReference type="Proteomes" id="UP000240527"/>
    </source>
</evidence>
<keyword evidence="9 11" id="KW-0472">Membrane</keyword>
<evidence type="ECO:0000256" key="9">
    <source>
        <dbReference type="ARBA" id="ARBA00023136"/>
    </source>
</evidence>
<dbReference type="EC" id="2.4.1.12" evidence="11"/>
<proteinExistence type="predicted"/>
<comment type="pathway">
    <text evidence="11">Glycan metabolism; bacterial cellulose biosynthesis.</text>
</comment>
<dbReference type="InterPro" id="IPR018513">
    <property type="entry name" value="Cell_synthase_bac"/>
</dbReference>
<evidence type="ECO:0000256" key="3">
    <source>
        <dbReference type="ARBA" id="ARBA00022519"/>
    </source>
</evidence>
<evidence type="ECO:0000256" key="4">
    <source>
        <dbReference type="ARBA" id="ARBA00022676"/>
    </source>
</evidence>
<keyword evidence="11" id="KW-0973">c-di-GMP</keyword>
<keyword evidence="4 11" id="KW-0328">Glycosyltransferase</keyword>
<feature type="transmembrane region" description="Helical" evidence="11">
    <location>
        <begin position="49"/>
        <end position="65"/>
    </location>
</feature>
<evidence type="ECO:0000256" key="5">
    <source>
        <dbReference type="ARBA" id="ARBA00022679"/>
    </source>
</evidence>
<reference evidence="14 15" key="1">
    <citation type="journal article" date="2015" name="Biotechnol. Bioeng.">
        <title>Genome sequence and phenotypic characterization of Caulobacter segnis.</title>
        <authorList>
            <person name="Patel S."/>
            <person name="Fletcher B."/>
            <person name="Scott D.C."/>
            <person name="Ely B."/>
        </authorList>
    </citation>
    <scope>NUCLEOTIDE SEQUENCE [LARGE SCALE GENOMIC DNA]</scope>
    <source>
        <strain evidence="14 15">TK0059</strain>
    </source>
</reference>
<dbReference type="Pfam" id="PF00535">
    <property type="entry name" value="Glycos_transf_2"/>
    <property type="match status" value="1"/>
</dbReference>
<dbReference type="InterPro" id="IPR050321">
    <property type="entry name" value="Glycosyltr_2/OpgH_subfam"/>
</dbReference>
<dbReference type="Gene3D" id="2.60.120.260">
    <property type="entry name" value="Galactose-binding domain-like"/>
    <property type="match status" value="2"/>
</dbReference>
<keyword evidence="6 11" id="KW-0812">Transmembrane</keyword>
<comment type="subcellular location">
    <subcellularLocation>
        <location evidence="1">Cell inner membrane</location>
        <topology evidence="1">Multi-pass membrane protein</topology>
    </subcellularLocation>
</comment>
<dbReference type="InterPro" id="IPR029044">
    <property type="entry name" value="Nucleotide-diphossugar_trans"/>
</dbReference>
<feature type="transmembrane region" description="Helical" evidence="11">
    <location>
        <begin position="404"/>
        <end position="423"/>
    </location>
</feature>
<feature type="transmembrane region" description="Helical" evidence="11">
    <location>
        <begin position="72"/>
        <end position="89"/>
    </location>
</feature>
<feature type="transmembrane region" description="Helical" evidence="11">
    <location>
        <begin position="508"/>
        <end position="531"/>
    </location>
</feature>
<comment type="cofactor">
    <cofactor evidence="11">
        <name>Mg(2+)</name>
        <dbReference type="ChEBI" id="CHEBI:18420"/>
    </cofactor>
</comment>
<name>A0ABM6TK56_9CAUL</name>
<dbReference type="PANTHER" id="PTHR43867">
    <property type="entry name" value="CELLULOSE SYNTHASE CATALYTIC SUBUNIT A [UDP-FORMING]"/>
    <property type="match status" value="1"/>
</dbReference>
<feature type="domain" description="Glycosyltransferase 2-like" evidence="12">
    <location>
        <begin position="150"/>
        <end position="318"/>
    </location>
</feature>
<comment type="catalytic activity">
    <reaction evidence="10 11">
        <text>[(1-&gt;4)-beta-D-glucosyl](n) + UDP-alpha-D-glucose = [(1-&gt;4)-beta-D-glucosyl](n+1) + UDP + H(+)</text>
        <dbReference type="Rhea" id="RHEA:19929"/>
        <dbReference type="Rhea" id="RHEA-COMP:10033"/>
        <dbReference type="Rhea" id="RHEA-COMP:10034"/>
        <dbReference type="ChEBI" id="CHEBI:15378"/>
        <dbReference type="ChEBI" id="CHEBI:18246"/>
        <dbReference type="ChEBI" id="CHEBI:58223"/>
        <dbReference type="ChEBI" id="CHEBI:58885"/>
        <dbReference type="EC" id="2.4.1.12"/>
    </reaction>
</comment>
<dbReference type="Gene3D" id="3.90.550.10">
    <property type="entry name" value="Spore Coat Polysaccharide Biosynthesis Protein SpsA, Chain A"/>
    <property type="match status" value="1"/>
</dbReference>
<dbReference type="PRINTS" id="PR01439">
    <property type="entry name" value="CELLSNTHASEA"/>
</dbReference>
<keyword evidence="15" id="KW-1185">Reference proteome</keyword>
<accession>A0ABM6TK56</accession>
<evidence type="ECO:0000256" key="7">
    <source>
        <dbReference type="ARBA" id="ARBA00022916"/>
    </source>
</evidence>
<dbReference type="InterPro" id="IPR009875">
    <property type="entry name" value="PilZ_domain"/>
</dbReference>
<organism evidence="14 15">
    <name type="scientific">Caulobacter segnis</name>
    <dbReference type="NCBI Taxonomy" id="88688"/>
    <lineage>
        <taxon>Bacteria</taxon>
        <taxon>Pseudomonadati</taxon>
        <taxon>Pseudomonadota</taxon>
        <taxon>Alphaproteobacteria</taxon>
        <taxon>Caulobacterales</taxon>
        <taxon>Caulobacteraceae</taxon>
        <taxon>Caulobacter</taxon>
    </lineage>
</organism>
<dbReference type="SUPFAM" id="SSF53448">
    <property type="entry name" value="Nucleotide-diphospho-sugar transferases"/>
    <property type="match status" value="1"/>
</dbReference>
<evidence type="ECO:0000256" key="8">
    <source>
        <dbReference type="ARBA" id="ARBA00022989"/>
    </source>
</evidence>
<keyword evidence="5 11" id="KW-0808">Transferase</keyword>
<evidence type="ECO:0000259" key="13">
    <source>
        <dbReference type="Pfam" id="PF07238"/>
    </source>
</evidence>
<evidence type="ECO:0000256" key="2">
    <source>
        <dbReference type="ARBA" id="ARBA00022475"/>
    </source>
</evidence>
<dbReference type="Gene3D" id="2.40.10.220">
    <property type="entry name" value="predicted glycosyltransferase like domains"/>
    <property type="match status" value="1"/>
</dbReference>
<protein>
    <recommendedName>
        <fullName evidence="11">Cellulose synthase catalytic subunit [UDP-forming]</fullName>
        <ecNumber evidence="11">2.4.1.12</ecNumber>
    </recommendedName>
</protein>
<evidence type="ECO:0000256" key="10">
    <source>
        <dbReference type="ARBA" id="ARBA00048682"/>
    </source>
</evidence>
<feature type="transmembrane region" description="Helical" evidence="11">
    <location>
        <begin position="109"/>
        <end position="129"/>
    </location>
</feature>
<keyword evidence="7 11" id="KW-0135">Cellulose biosynthesis</keyword>
<dbReference type="CDD" id="cd06421">
    <property type="entry name" value="CESA_CelA_like"/>
    <property type="match status" value="1"/>
</dbReference>
<evidence type="ECO:0000256" key="1">
    <source>
        <dbReference type="ARBA" id="ARBA00004429"/>
    </source>
</evidence>
<feature type="transmembrane region" description="Helical" evidence="11">
    <location>
        <begin position="429"/>
        <end position="449"/>
    </location>
</feature>
<feature type="transmembrane region" description="Helical" evidence="11">
    <location>
        <begin position="1443"/>
        <end position="1467"/>
    </location>
</feature>
<dbReference type="Pfam" id="PF07238">
    <property type="entry name" value="PilZ"/>
    <property type="match status" value="1"/>
</dbReference>
<sequence length="1480" mass="161031">MKIQGASDLGEGLFGRVAASAPARYAIFALAAAVVFLAVVVPLDSNGQLIFGLGVFAVSAAIGQLSQSRKMTIGLVVVSTALSTRYIWWRTTQTLHFDNPLAAGLGTGLYLAELYAWLILVLGYVQCVWPLDRKVREISGPPETWPTVDIYIPTYNESLELVQDTVFAAMDQDYPPDRFKVYILDDGRRPEFEEFARKAGCGYITRTDNKHAKAGNLNNAIPQTTGELLCIFDADHVATRAFLQLTVGWFQADPKLALMQTPHYFYSPDPVQRNIRAVKDIPGEGDLFYGVVQKGNDFWNATFFCGSCAVIRREALEQTNGFAGETVTEDAHTALKLQRMGWNTAYLNTRLSAGLATERLALHIGQRARWARGMTQIFRIDNPMLGPGLSLGQRLCYLNAMLHFQFPLPRIVFLTSPLAYLIFEQNIIAAAAWTIVTYAIPHLLLSVLVNERIQGRYRRAFWGEVYESLISFHLVGPTILPLFDPKKGKFNVTDKGGLLEEGYFDFKVLLPLLITTGLLFGGIGSGIAKLLLPQYFDVQLGTIMLNVGWSSFSLLILITAIAVGRETRQVRKHEHLGVVLPTRLYFDDGHVLSTETMNISMGGMAVPAPDEEVLEGRTVTHVEVFAAEKTFGFPVKMLGSGKGGLRFMFTEMTLESRRQLVRVVMGRADAWPLIDDHVSWSAWQSFTDLMRASLSIMFWWRHRDTPRASAAYNRAGASTMAAILAVALGLGLLAPSEGHAQTARAASRPAAAGPAAPGAAAPAKAVSTGGIRSLSMTLEDLKVNRPLRLIGSAAEAGIPVNLRQDEVVTQAQLTLNFAYSPQLLADLSHLTVLMNDEVIGTVPLTPDGAGGVVVTLPIDPGLFTNENRLGFRFISHYTRSCEDPLHSTLWANISNTRSRLTLTMQQLSVGDSLSRLPGPFFDATEGRQLKLPFVFAGAPSNDLIAAGAATASYFGMTASFHGFSFPVLFSDLPDGNAVVLARGGSQIGGWVVPDAAGPTISLVRNPRNPYASLLVITGGSDEDVLSAARVLAASPKSLSGQSAQITPQPIARRQPYDAPRWVDTRRPVRLGDLVGQSYLEGSGLRPGLLTAEFRTAPDLFFWPRTGAKLTFGYRYPAGPWLDYSMSRLDVLANDKYIRSIPLRPERTAAKVRDAIGVSATQQTASVDIPGYNIFGQNQLQFYYDLHSNKKGACQGTLPVGIRVGIDADSTLDLTGAHHFSRMPDLAFFASSGFPFSRVADLSETLVLIPQQPQPDTLQALFTLIGRIGDSTGAPAVGVTIAHPGESPSLRGRDILVVGPLSLASQASELFQNAPVRVEGSQLRVASNSPITRLFSRFGSNVDQRNPVAADAALVTNSDFTGVTSWRSPFDKTRVVVAVLSATPARLPELVNAMDKPEANAAMQGDLAIATDKSFNSFQVAPGFWSGHLPWWVAVMWWCSRNPLLLALAVIGASLVIGLGFWVVLGALERKRLADREVDPR</sequence>
<gene>
    <name evidence="14" type="primary">bcsA</name>
    <name evidence="14" type="ORF">B7G68_17820</name>
</gene>
<dbReference type="NCBIfam" id="TIGR03030">
    <property type="entry name" value="CelA"/>
    <property type="match status" value="1"/>
</dbReference>
<feature type="domain" description="PilZ" evidence="13">
    <location>
        <begin position="569"/>
        <end position="665"/>
    </location>
</feature>
<keyword evidence="2 11" id="KW-1003">Cell membrane</keyword>
<evidence type="ECO:0000313" key="14">
    <source>
        <dbReference type="EMBL" id="AVQ03538.1"/>
    </source>
</evidence>
<dbReference type="Pfam" id="PF03170">
    <property type="entry name" value="BcsB"/>
    <property type="match status" value="1"/>
</dbReference>
<dbReference type="PANTHER" id="PTHR43867:SF2">
    <property type="entry name" value="CELLULOSE SYNTHASE CATALYTIC SUBUNIT A [UDP-FORMING]"/>
    <property type="match status" value="1"/>
</dbReference>
<dbReference type="Proteomes" id="UP000240527">
    <property type="component" value="Chromosome"/>
</dbReference>
<dbReference type="InterPro" id="IPR001173">
    <property type="entry name" value="Glyco_trans_2-like"/>
</dbReference>
<keyword evidence="8 11" id="KW-1133">Transmembrane helix</keyword>
<feature type="transmembrane region" description="Helical" evidence="11">
    <location>
        <begin position="711"/>
        <end position="734"/>
    </location>
</feature>
<evidence type="ECO:0000259" key="12">
    <source>
        <dbReference type="Pfam" id="PF00535"/>
    </source>
</evidence>
<dbReference type="EMBL" id="CP027850">
    <property type="protein sequence ID" value="AVQ03538.1"/>
    <property type="molecule type" value="Genomic_DNA"/>
</dbReference>
<evidence type="ECO:0000256" key="11">
    <source>
        <dbReference type="RuleBase" id="RU365020"/>
    </source>
</evidence>
<feature type="transmembrane region" description="Helical" evidence="11">
    <location>
        <begin position="543"/>
        <end position="563"/>
    </location>
</feature>
<comment type="function">
    <text evidence="11">Catalytic subunit of cellulose synthase. It polymerizes uridine 5'-diphosphate glucose to cellulose.</text>
</comment>
<dbReference type="RefSeq" id="WP_013080556.1">
    <property type="nucleotide sequence ID" value="NZ_CP027850.1"/>
</dbReference>
<dbReference type="InterPro" id="IPR003919">
    <property type="entry name" value="Cell_synth_A"/>
</dbReference>
<keyword evidence="3 11" id="KW-0997">Cell inner membrane</keyword>